<feature type="region of interest" description="Disordered" evidence="1">
    <location>
        <begin position="249"/>
        <end position="279"/>
    </location>
</feature>
<comment type="caution">
    <text evidence="2">The sequence shown here is derived from an EMBL/GenBank/DDBJ whole genome shotgun (WGS) entry which is preliminary data.</text>
</comment>
<protein>
    <recommendedName>
        <fullName evidence="4">C3H1-type domain-containing protein</fullName>
    </recommendedName>
</protein>
<evidence type="ECO:0008006" key="4">
    <source>
        <dbReference type="Google" id="ProtNLM"/>
    </source>
</evidence>
<evidence type="ECO:0000256" key="1">
    <source>
        <dbReference type="SAM" id="MobiDB-lite"/>
    </source>
</evidence>
<dbReference type="Proteomes" id="UP001172681">
    <property type="component" value="Unassembled WGS sequence"/>
</dbReference>
<sequence>MRQTPYIDKSRTCRYWALGSGCPNFDAFGAVTCSYAHWDTGRLVSHFQQRGTCIQWKYYGYCGRGAGCWYEHRHTGVDGLYQGTVDLGGVELEIADAATKAGFDTFNHEALFELIWAVKRIGLKTGPGRFTPPSYSRTSIYPDRYRPRQRCKKWKKKNNANPVRRPPNHDVELKFHPVKPLMRKRPHEDVKEEEIIDLTAASDTLERPAQPGSPSIPLKRQKTFKCESASKNGMQTISSIPKTTVTYSIPTRSAGESRATDPGPRTSTPGPAFKPQPPITPEAEITKQLNLVKKKLDDARININTCQSAMKDLFDVYCHKFENDQIMASLQKLSNCMNNIYDSSKDGASEIDTVVQLLIDRKNIKP</sequence>
<dbReference type="EMBL" id="JAPDRN010000175">
    <property type="protein sequence ID" value="KAJ9616016.1"/>
    <property type="molecule type" value="Genomic_DNA"/>
</dbReference>
<organism evidence="2 3">
    <name type="scientific">Knufia peltigerae</name>
    <dbReference type="NCBI Taxonomy" id="1002370"/>
    <lineage>
        <taxon>Eukaryota</taxon>
        <taxon>Fungi</taxon>
        <taxon>Dikarya</taxon>
        <taxon>Ascomycota</taxon>
        <taxon>Pezizomycotina</taxon>
        <taxon>Eurotiomycetes</taxon>
        <taxon>Chaetothyriomycetidae</taxon>
        <taxon>Chaetothyriales</taxon>
        <taxon>Trichomeriaceae</taxon>
        <taxon>Knufia</taxon>
    </lineage>
</organism>
<reference evidence="2" key="1">
    <citation type="submission" date="2022-10" db="EMBL/GenBank/DDBJ databases">
        <title>Culturing micro-colonial fungi from biological soil crusts in the Mojave desert and describing Neophaeococcomyces mojavensis, and introducing the new genera and species Taxawa tesnikishii.</title>
        <authorList>
            <person name="Kurbessoian T."/>
            <person name="Stajich J.E."/>
        </authorList>
    </citation>
    <scope>NUCLEOTIDE SEQUENCE</scope>
    <source>
        <strain evidence="2">TK_35</strain>
    </source>
</reference>
<proteinExistence type="predicted"/>
<gene>
    <name evidence="2" type="ORF">H2204_014185</name>
</gene>
<accession>A0AA39CQA8</accession>
<evidence type="ECO:0000313" key="2">
    <source>
        <dbReference type="EMBL" id="KAJ9616016.1"/>
    </source>
</evidence>
<name>A0AA39CQA8_9EURO</name>
<evidence type="ECO:0000313" key="3">
    <source>
        <dbReference type="Proteomes" id="UP001172681"/>
    </source>
</evidence>
<dbReference type="AlphaFoldDB" id="A0AA39CQA8"/>
<keyword evidence="3" id="KW-1185">Reference proteome</keyword>